<name>A0A0V1LBR8_9BILA</name>
<comment type="caution">
    <text evidence="2">The sequence shown here is derived from an EMBL/GenBank/DDBJ whole genome shotgun (WGS) entry which is preliminary data.</text>
</comment>
<evidence type="ECO:0000256" key="1">
    <source>
        <dbReference type="SAM" id="MobiDB-lite"/>
    </source>
</evidence>
<dbReference type="Proteomes" id="UP000054721">
    <property type="component" value="Unassembled WGS sequence"/>
</dbReference>
<gene>
    <name evidence="2" type="ORF">T02_4048</name>
</gene>
<reference evidence="2 3" key="1">
    <citation type="submission" date="2015-05" db="EMBL/GenBank/DDBJ databases">
        <title>Evolution of Trichinella species and genotypes.</title>
        <authorList>
            <person name="Korhonen P.K."/>
            <person name="Edoardo P."/>
            <person name="Giuseppe L.R."/>
            <person name="Gasser R.B."/>
        </authorList>
    </citation>
    <scope>NUCLEOTIDE SEQUENCE [LARGE SCALE GENOMIC DNA]</scope>
    <source>
        <strain evidence="2">ISS10</strain>
    </source>
</reference>
<dbReference type="AlphaFoldDB" id="A0A0V1LBR8"/>
<evidence type="ECO:0000313" key="3">
    <source>
        <dbReference type="Proteomes" id="UP000054721"/>
    </source>
</evidence>
<accession>A0A0V1LBR8</accession>
<evidence type="ECO:0000313" key="2">
    <source>
        <dbReference type="EMBL" id="KRZ56953.1"/>
    </source>
</evidence>
<sequence>MQIEPKLEHSDEVEPAHHWGSFCSSSRSSSSSSSSSIGSSSCCCCGITFRSEPSFRTHAQVEVAQRISNPTANHRGLFSNIRYDDDDYGEQKVSKPNGYTGKSDRWKEQPSFQQLTRSTDRQLSSWLAFIGETATVIRGVYTKYDVRCLGVDDSGSRGGGCGGGGGPEWRI</sequence>
<dbReference type="OrthoDB" id="10427098at2759"/>
<keyword evidence="3" id="KW-1185">Reference proteome</keyword>
<organism evidence="2 3">
    <name type="scientific">Trichinella nativa</name>
    <dbReference type="NCBI Taxonomy" id="6335"/>
    <lineage>
        <taxon>Eukaryota</taxon>
        <taxon>Metazoa</taxon>
        <taxon>Ecdysozoa</taxon>
        <taxon>Nematoda</taxon>
        <taxon>Enoplea</taxon>
        <taxon>Dorylaimia</taxon>
        <taxon>Trichinellida</taxon>
        <taxon>Trichinellidae</taxon>
        <taxon>Trichinella</taxon>
    </lineage>
</organism>
<protein>
    <submittedName>
        <fullName evidence="2">Uncharacterized protein</fullName>
    </submittedName>
</protein>
<dbReference type="EMBL" id="JYDW01000084">
    <property type="protein sequence ID" value="KRZ56953.1"/>
    <property type="molecule type" value="Genomic_DNA"/>
</dbReference>
<proteinExistence type="predicted"/>
<feature type="region of interest" description="Disordered" evidence="1">
    <location>
        <begin position="88"/>
        <end position="112"/>
    </location>
</feature>